<keyword evidence="3" id="KW-0456">Lyase</keyword>
<dbReference type="Pfam" id="PF00291">
    <property type="entry name" value="PALP"/>
    <property type="match status" value="1"/>
</dbReference>
<keyword evidence="2" id="KW-0663">Pyridoxal phosphate</keyword>
<sequence>MALMSAIPTTSPALVTLSDIQAAAVRIRDLVVRTPLLPCAWAEDGRPLWLKPESLQATGAFKLRGASNALAQLDAEQRARGVVAQSSGNHAQAVAYAAQRLGVRATIVMPDTTPAVKLEATRGFGAEVVIVPPAERDIRPHELVAEHGYGHIPPYDDARIIAGQGTAGLEIAEDLLASAGAGLGEAAGAPDAASDLVLVPVSGGGLISGVATAIKALSPDTRVIAVEPELAADAAESFRTGERVTWTPEQTYRTIADGLRTTSLGVLPFEHFRRYVDGVVTVSEDEIAEAVRVLGRKSRLVAEPSGAVTTAAYLFHAAELPAASRTVAVVSGGNVDPAKYREYYG</sequence>
<feature type="domain" description="Tryptophan synthase beta chain-like PALP" evidence="4">
    <location>
        <begin position="28"/>
        <end position="332"/>
    </location>
</feature>
<dbReference type="Proteomes" id="UP001501676">
    <property type="component" value="Unassembled WGS sequence"/>
</dbReference>
<protein>
    <submittedName>
        <fullName evidence="5">Threonine/serine dehydratase</fullName>
    </submittedName>
</protein>
<dbReference type="SUPFAM" id="SSF53686">
    <property type="entry name" value="Tryptophan synthase beta subunit-like PLP-dependent enzymes"/>
    <property type="match status" value="1"/>
</dbReference>
<dbReference type="PANTHER" id="PTHR48078:SF6">
    <property type="entry name" value="L-THREONINE DEHYDRATASE CATABOLIC TDCB"/>
    <property type="match status" value="1"/>
</dbReference>
<reference evidence="6" key="1">
    <citation type="journal article" date="2019" name="Int. J. Syst. Evol. Microbiol.">
        <title>The Global Catalogue of Microorganisms (GCM) 10K type strain sequencing project: providing services to taxonomists for standard genome sequencing and annotation.</title>
        <authorList>
            <consortium name="The Broad Institute Genomics Platform"/>
            <consortium name="The Broad Institute Genome Sequencing Center for Infectious Disease"/>
            <person name="Wu L."/>
            <person name="Ma J."/>
        </authorList>
    </citation>
    <scope>NUCLEOTIDE SEQUENCE [LARGE SCALE GENOMIC DNA]</scope>
    <source>
        <strain evidence="6">JCM 9458</strain>
    </source>
</reference>
<accession>A0ABP6T9U7</accession>
<dbReference type="Gene3D" id="3.40.50.1100">
    <property type="match status" value="2"/>
</dbReference>
<name>A0ABP6T9U7_9ACTN</name>
<organism evidence="5 6">
    <name type="scientific">Cryptosporangium minutisporangium</name>
    <dbReference type="NCBI Taxonomy" id="113569"/>
    <lineage>
        <taxon>Bacteria</taxon>
        <taxon>Bacillati</taxon>
        <taxon>Actinomycetota</taxon>
        <taxon>Actinomycetes</taxon>
        <taxon>Cryptosporangiales</taxon>
        <taxon>Cryptosporangiaceae</taxon>
        <taxon>Cryptosporangium</taxon>
    </lineage>
</organism>
<evidence type="ECO:0000256" key="1">
    <source>
        <dbReference type="ARBA" id="ARBA00001933"/>
    </source>
</evidence>
<comment type="cofactor">
    <cofactor evidence="1">
        <name>pyridoxal 5'-phosphate</name>
        <dbReference type="ChEBI" id="CHEBI:597326"/>
    </cofactor>
</comment>
<proteinExistence type="predicted"/>
<comment type="caution">
    <text evidence="5">The sequence shown here is derived from an EMBL/GenBank/DDBJ whole genome shotgun (WGS) entry which is preliminary data.</text>
</comment>
<dbReference type="InterPro" id="IPR001926">
    <property type="entry name" value="TrpB-like_PALP"/>
</dbReference>
<dbReference type="InterPro" id="IPR050147">
    <property type="entry name" value="Ser/Thr_Dehydratase"/>
</dbReference>
<dbReference type="CDD" id="cd01562">
    <property type="entry name" value="Thr-dehyd"/>
    <property type="match status" value="1"/>
</dbReference>
<gene>
    <name evidence="5" type="ORF">GCM10020369_68900</name>
</gene>
<evidence type="ECO:0000313" key="6">
    <source>
        <dbReference type="Proteomes" id="UP001501676"/>
    </source>
</evidence>
<dbReference type="PANTHER" id="PTHR48078">
    <property type="entry name" value="THREONINE DEHYDRATASE, MITOCHONDRIAL-RELATED"/>
    <property type="match status" value="1"/>
</dbReference>
<dbReference type="InterPro" id="IPR000634">
    <property type="entry name" value="Ser/Thr_deHydtase_PyrdxlP-BS"/>
</dbReference>
<evidence type="ECO:0000256" key="2">
    <source>
        <dbReference type="ARBA" id="ARBA00022898"/>
    </source>
</evidence>
<dbReference type="InterPro" id="IPR036052">
    <property type="entry name" value="TrpB-like_PALP_sf"/>
</dbReference>
<evidence type="ECO:0000256" key="3">
    <source>
        <dbReference type="ARBA" id="ARBA00023239"/>
    </source>
</evidence>
<dbReference type="EMBL" id="BAAAYN010000048">
    <property type="protein sequence ID" value="GAA3395509.1"/>
    <property type="molecule type" value="Genomic_DNA"/>
</dbReference>
<dbReference type="PROSITE" id="PS00165">
    <property type="entry name" value="DEHYDRATASE_SER_THR"/>
    <property type="match status" value="1"/>
</dbReference>
<evidence type="ECO:0000259" key="4">
    <source>
        <dbReference type="Pfam" id="PF00291"/>
    </source>
</evidence>
<keyword evidence="6" id="KW-1185">Reference proteome</keyword>
<evidence type="ECO:0000313" key="5">
    <source>
        <dbReference type="EMBL" id="GAA3395509.1"/>
    </source>
</evidence>